<accession>A0A1L9TJ50</accession>
<proteinExistence type="predicted"/>
<name>A0A1L9TJ50_9EURO</name>
<feature type="region of interest" description="Disordered" evidence="1">
    <location>
        <begin position="1"/>
        <end position="20"/>
    </location>
</feature>
<dbReference type="Proteomes" id="UP000184356">
    <property type="component" value="Unassembled WGS sequence"/>
</dbReference>
<feature type="transmembrane region" description="Helical" evidence="2">
    <location>
        <begin position="97"/>
        <end position="122"/>
    </location>
</feature>
<keyword evidence="4" id="KW-1185">Reference proteome</keyword>
<feature type="transmembrane region" description="Helical" evidence="2">
    <location>
        <begin position="134"/>
        <end position="154"/>
    </location>
</feature>
<dbReference type="EMBL" id="KV878585">
    <property type="protein sequence ID" value="OJJ59440.1"/>
    <property type="molecule type" value="Genomic_DNA"/>
</dbReference>
<keyword evidence="2" id="KW-0812">Transmembrane</keyword>
<dbReference type="RefSeq" id="XP_040703246.1">
    <property type="nucleotide sequence ID" value="XM_040851677.1"/>
</dbReference>
<sequence>MKSSIKRTPMPTSTNLDSQTLDSQRGTCYAKCSVVLPHRPAEIETAIMQRRLNRTFTTAIIARLPKKKKTYASECPARTPQQSAASFTPEMICNYEIFLAFFLRFWFCFFLSLISFVLFIPIIERWFGSETKSWMGYGVQYLLFLSLVCMDTHFS</sequence>
<gene>
    <name evidence="3" type="ORF">ASPSYDRAFT_865389</name>
</gene>
<feature type="compositionally biased region" description="Polar residues" evidence="1">
    <location>
        <begin position="10"/>
        <end position="20"/>
    </location>
</feature>
<evidence type="ECO:0000256" key="2">
    <source>
        <dbReference type="SAM" id="Phobius"/>
    </source>
</evidence>
<dbReference type="AlphaFoldDB" id="A0A1L9TJ50"/>
<keyword evidence="2" id="KW-0472">Membrane</keyword>
<evidence type="ECO:0000313" key="3">
    <source>
        <dbReference type="EMBL" id="OJJ59440.1"/>
    </source>
</evidence>
<evidence type="ECO:0000313" key="4">
    <source>
        <dbReference type="Proteomes" id="UP000184356"/>
    </source>
</evidence>
<reference evidence="4" key="1">
    <citation type="journal article" date="2017" name="Genome Biol.">
        <title>Comparative genomics reveals high biological diversity and specific adaptations in the industrially and medically important fungal genus Aspergillus.</title>
        <authorList>
            <person name="de Vries R.P."/>
            <person name="Riley R."/>
            <person name="Wiebenga A."/>
            <person name="Aguilar-Osorio G."/>
            <person name="Amillis S."/>
            <person name="Uchima C.A."/>
            <person name="Anderluh G."/>
            <person name="Asadollahi M."/>
            <person name="Askin M."/>
            <person name="Barry K."/>
            <person name="Battaglia E."/>
            <person name="Bayram O."/>
            <person name="Benocci T."/>
            <person name="Braus-Stromeyer S.A."/>
            <person name="Caldana C."/>
            <person name="Canovas D."/>
            <person name="Cerqueira G.C."/>
            <person name="Chen F."/>
            <person name="Chen W."/>
            <person name="Choi C."/>
            <person name="Clum A."/>
            <person name="Dos Santos R.A."/>
            <person name="Damasio A.R."/>
            <person name="Diallinas G."/>
            <person name="Emri T."/>
            <person name="Fekete E."/>
            <person name="Flipphi M."/>
            <person name="Freyberg S."/>
            <person name="Gallo A."/>
            <person name="Gournas C."/>
            <person name="Habgood R."/>
            <person name="Hainaut M."/>
            <person name="Harispe M.L."/>
            <person name="Henrissat B."/>
            <person name="Hilden K.S."/>
            <person name="Hope R."/>
            <person name="Hossain A."/>
            <person name="Karabika E."/>
            <person name="Karaffa L."/>
            <person name="Karanyi Z."/>
            <person name="Krasevec N."/>
            <person name="Kuo A."/>
            <person name="Kusch H."/>
            <person name="LaButti K."/>
            <person name="Lagendijk E.L."/>
            <person name="Lapidus A."/>
            <person name="Levasseur A."/>
            <person name="Lindquist E."/>
            <person name="Lipzen A."/>
            <person name="Logrieco A.F."/>
            <person name="MacCabe A."/>
            <person name="Maekelae M.R."/>
            <person name="Malavazi I."/>
            <person name="Melin P."/>
            <person name="Meyer V."/>
            <person name="Mielnichuk N."/>
            <person name="Miskei M."/>
            <person name="Molnar A.P."/>
            <person name="Mule G."/>
            <person name="Ngan C.Y."/>
            <person name="Orejas M."/>
            <person name="Orosz E."/>
            <person name="Ouedraogo J.P."/>
            <person name="Overkamp K.M."/>
            <person name="Park H.-S."/>
            <person name="Perrone G."/>
            <person name="Piumi F."/>
            <person name="Punt P.J."/>
            <person name="Ram A.F."/>
            <person name="Ramon A."/>
            <person name="Rauscher S."/>
            <person name="Record E."/>
            <person name="Riano-Pachon D.M."/>
            <person name="Robert V."/>
            <person name="Roehrig J."/>
            <person name="Ruller R."/>
            <person name="Salamov A."/>
            <person name="Salih N.S."/>
            <person name="Samson R.A."/>
            <person name="Sandor E."/>
            <person name="Sanguinetti M."/>
            <person name="Schuetze T."/>
            <person name="Sepcic K."/>
            <person name="Shelest E."/>
            <person name="Sherlock G."/>
            <person name="Sophianopoulou V."/>
            <person name="Squina F.M."/>
            <person name="Sun H."/>
            <person name="Susca A."/>
            <person name="Todd R.B."/>
            <person name="Tsang A."/>
            <person name="Unkles S.E."/>
            <person name="van de Wiele N."/>
            <person name="van Rossen-Uffink D."/>
            <person name="Oliveira J.V."/>
            <person name="Vesth T.C."/>
            <person name="Visser J."/>
            <person name="Yu J.-H."/>
            <person name="Zhou M."/>
            <person name="Andersen M.R."/>
            <person name="Archer D.B."/>
            <person name="Baker S.E."/>
            <person name="Benoit I."/>
            <person name="Brakhage A.A."/>
            <person name="Braus G.H."/>
            <person name="Fischer R."/>
            <person name="Frisvad J.C."/>
            <person name="Goldman G.H."/>
            <person name="Houbraken J."/>
            <person name="Oakley B."/>
            <person name="Pocsi I."/>
            <person name="Scazzocchio C."/>
            <person name="Seiboth B."/>
            <person name="vanKuyk P.A."/>
            <person name="Wortman J."/>
            <person name="Dyer P.S."/>
            <person name="Grigoriev I.V."/>
        </authorList>
    </citation>
    <scope>NUCLEOTIDE SEQUENCE [LARGE SCALE GENOMIC DNA]</scope>
    <source>
        <strain evidence="4">CBS 593.65</strain>
    </source>
</reference>
<organism evidence="3 4">
    <name type="scientific">Aspergillus sydowii CBS 593.65</name>
    <dbReference type="NCBI Taxonomy" id="1036612"/>
    <lineage>
        <taxon>Eukaryota</taxon>
        <taxon>Fungi</taxon>
        <taxon>Dikarya</taxon>
        <taxon>Ascomycota</taxon>
        <taxon>Pezizomycotina</taxon>
        <taxon>Eurotiomycetes</taxon>
        <taxon>Eurotiomycetidae</taxon>
        <taxon>Eurotiales</taxon>
        <taxon>Aspergillaceae</taxon>
        <taxon>Aspergillus</taxon>
        <taxon>Aspergillus subgen. Nidulantes</taxon>
    </lineage>
</organism>
<keyword evidence="2" id="KW-1133">Transmembrane helix</keyword>
<dbReference type="GeneID" id="63767750"/>
<evidence type="ECO:0000256" key="1">
    <source>
        <dbReference type="SAM" id="MobiDB-lite"/>
    </source>
</evidence>
<dbReference type="VEuPathDB" id="FungiDB:ASPSYDRAFT_865389"/>
<protein>
    <submittedName>
        <fullName evidence="3">Uncharacterized protein</fullName>
    </submittedName>
</protein>